<dbReference type="EMBL" id="KZ305022">
    <property type="protein sequence ID" value="PIA57817.1"/>
    <property type="molecule type" value="Genomic_DNA"/>
</dbReference>
<feature type="region of interest" description="Disordered" evidence="3">
    <location>
        <begin position="417"/>
        <end position="456"/>
    </location>
</feature>
<evidence type="ECO:0000313" key="6">
    <source>
        <dbReference type="Proteomes" id="UP000230069"/>
    </source>
</evidence>
<evidence type="ECO:0000259" key="4">
    <source>
        <dbReference type="PROSITE" id="PS50014"/>
    </source>
</evidence>
<dbReference type="InterPro" id="IPR018359">
    <property type="entry name" value="Bromodomain_CS"/>
</dbReference>
<dbReference type="EMBL" id="KZ305022">
    <property type="protein sequence ID" value="PIA57818.1"/>
    <property type="molecule type" value="Genomic_DNA"/>
</dbReference>
<evidence type="ECO:0000256" key="1">
    <source>
        <dbReference type="ARBA" id="ARBA00023117"/>
    </source>
</evidence>
<dbReference type="EMBL" id="KZ305022">
    <property type="protein sequence ID" value="PIA57822.1"/>
    <property type="molecule type" value="Genomic_DNA"/>
</dbReference>
<feature type="region of interest" description="Disordered" evidence="3">
    <location>
        <begin position="1"/>
        <end position="232"/>
    </location>
</feature>
<feature type="compositionally biased region" description="Basic and acidic residues" evidence="3">
    <location>
        <begin position="213"/>
        <end position="222"/>
    </location>
</feature>
<feature type="compositionally biased region" description="Basic residues" evidence="3">
    <location>
        <begin position="1"/>
        <end position="13"/>
    </location>
</feature>
<evidence type="ECO:0000256" key="2">
    <source>
        <dbReference type="PROSITE-ProRule" id="PRU00035"/>
    </source>
</evidence>
<feature type="region of interest" description="Disordered" evidence="3">
    <location>
        <begin position="740"/>
        <end position="804"/>
    </location>
</feature>
<dbReference type="EMBL" id="KZ305022">
    <property type="protein sequence ID" value="PIA57821.1"/>
    <property type="molecule type" value="Genomic_DNA"/>
</dbReference>
<dbReference type="PROSITE" id="PS50014">
    <property type="entry name" value="BROMODOMAIN_2"/>
    <property type="match status" value="1"/>
</dbReference>
<proteinExistence type="predicted"/>
<dbReference type="PANTHER" id="PTHR22881:SF42">
    <property type="entry name" value="DNA-BINDING BROMODOMAIN-CONTAINING PROTEIN"/>
    <property type="match status" value="1"/>
</dbReference>
<sequence>MVKIVKKKKKGRPPKADLDRRVKLSNDPRPGSHHSPPPLPPSSRRREPDLRRSTRRRSITYIEDFYDDLFDDEDIEDEDVEEEEEEEDDEEEKRREKKLKSVLKLANDKEKQQQHQHHQQHKQQQQQQQPSYNKNKRVDSVVSRIGTVGRRGRRSSVTHVAAPESSSEYYENGNNKPFKKRKINGDDDDDDDDDNHDVNRVDQEIDDNDDDDKSVRSRDQTKNSKPNGISKGFEAIVQTQGKLSDSSKVVQLPDRQQLEMILDKLQKKDTYGVYAEPVDPEELPDYHDVIEHPMDFGTVRKKLQKGAYVKLEQFENDIDLICTNAMQYNAPETIYFKQARSIQELAKKKFQRLRIESENAVAELKSEEIIKPISIVKKAIKRSSCKPIQEPVGSDFSSGATLATAGDTCTMSNATQAGGYEKPGIVDGQVDGNSSLTESKPEKTEEQQSGKGIPSKLGRKAVMLDENRRATYNISNQPVVRTESMCTIFEGESKQLVSVGPYADHSYARSLARFAAVLGPAAWKVASRRIEQALPVGMKFGRGWVGEYEPLPTPVLMFENHSQKQPGAKKLPSKSTMADKTAAGMKVTEHEPLPTPVLTIANQAQRQLGKHFQGAAESRKDKFVDGSKVSKNDMQIGRRTINCSGSTASCKSQDPAMERHFTNPMLEGKMGLFGVSGTKSLTNATYQQQKPASMNSVKSDNMLVKQVELHRSSSGGNSNGFAPQKQMDMVLRNRDVIQSVPFKQSEKDGNSNGFAPQKQMDMVSRNRDAIQSVPFKQSEKDEVVSGRVSNGKASSTNNHQASSFPFGVVSNQQARAPVYFPQGNHDQGLSDPVQMMKILAEKTQNQQKSLNLAAIDGRQSTPSNPSTRQEDSNAAATVAARAWMTLGAAHFKAPDGVVSPKMQIAATSLYNPAKETPPSISQNREESPVSRGQLQSEKNKLSPQVFLPQSSRAGDESQFQNRQMFFPQLVTTDLSRFQMQAPWRGLVPHTQPIKKQDTLPPDLNISFQSSGSPVRQSSGGMVDSQQPDLALQL</sequence>
<organism evidence="5 6">
    <name type="scientific">Aquilegia coerulea</name>
    <name type="common">Rocky mountain columbine</name>
    <dbReference type="NCBI Taxonomy" id="218851"/>
    <lineage>
        <taxon>Eukaryota</taxon>
        <taxon>Viridiplantae</taxon>
        <taxon>Streptophyta</taxon>
        <taxon>Embryophyta</taxon>
        <taxon>Tracheophyta</taxon>
        <taxon>Spermatophyta</taxon>
        <taxon>Magnoliopsida</taxon>
        <taxon>Ranunculales</taxon>
        <taxon>Ranunculaceae</taxon>
        <taxon>Thalictroideae</taxon>
        <taxon>Aquilegia</taxon>
    </lineage>
</organism>
<dbReference type="InterPro" id="IPR036427">
    <property type="entry name" value="Bromodomain-like_sf"/>
</dbReference>
<evidence type="ECO:0000313" key="5">
    <source>
        <dbReference type="EMBL" id="PIA57816.1"/>
    </source>
</evidence>
<dbReference type="EMBL" id="KZ305022">
    <property type="protein sequence ID" value="PIA57816.1"/>
    <property type="molecule type" value="Genomic_DNA"/>
</dbReference>
<feature type="compositionally biased region" description="Polar residues" evidence="3">
    <location>
        <begin position="787"/>
        <end position="804"/>
    </location>
</feature>
<dbReference type="SUPFAM" id="SSF47370">
    <property type="entry name" value="Bromodomain"/>
    <property type="match status" value="1"/>
</dbReference>
<keyword evidence="1 2" id="KW-0103">Bromodomain</keyword>
<dbReference type="FunCoup" id="A0A2G5EPX9">
    <property type="interactions" value="1619"/>
</dbReference>
<feature type="compositionally biased region" description="Polar residues" evidence="3">
    <location>
        <begin position="1005"/>
        <end position="1027"/>
    </location>
</feature>
<feature type="region of interest" description="Disordered" evidence="3">
    <location>
        <begin position="911"/>
        <end position="943"/>
    </location>
</feature>
<keyword evidence="6" id="KW-1185">Reference proteome</keyword>
<accession>A0A2G5EPX9</accession>
<dbReference type="AlphaFoldDB" id="A0A2G5EPX9"/>
<gene>
    <name evidence="5" type="ORF">AQUCO_00500024v1</name>
</gene>
<evidence type="ECO:0000256" key="3">
    <source>
        <dbReference type="SAM" id="MobiDB-lite"/>
    </source>
</evidence>
<dbReference type="SMART" id="SM00297">
    <property type="entry name" value="BROMO"/>
    <property type="match status" value="1"/>
</dbReference>
<dbReference type="EMBL" id="KZ305022">
    <property type="protein sequence ID" value="PIA57820.1"/>
    <property type="molecule type" value="Genomic_DNA"/>
</dbReference>
<dbReference type="EMBL" id="KZ305022">
    <property type="protein sequence ID" value="PIA57819.1"/>
    <property type="molecule type" value="Genomic_DNA"/>
</dbReference>
<feature type="compositionally biased region" description="Basic and acidic residues" evidence="3">
    <location>
        <begin position="439"/>
        <end position="448"/>
    </location>
</feature>
<protein>
    <recommendedName>
        <fullName evidence="4">Bromo domain-containing protein</fullName>
    </recommendedName>
</protein>
<feature type="region of interest" description="Disordered" evidence="3">
    <location>
        <begin position="989"/>
        <end position="1033"/>
    </location>
</feature>
<feature type="compositionally biased region" description="Polar residues" evidence="3">
    <location>
        <begin position="164"/>
        <end position="175"/>
    </location>
</feature>
<dbReference type="InterPro" id="IPR051831">
    <property type="entry name" value="Bromodomain_contain_prot"/>
</dbReference>
<feature type="compositionally biased region" description="Acidic residues" evidence="3">
    <location>
        <begin position="64"/>
        <end position="91"/>
    </location>
</feature>
<dbReference type="PROSITE" id="PS00633">
    <property type="entry name" value="BROMODOMAIN_1"/>
    <property type="match status" value="1"/>
</dbReference>
<name>A0A2G5EPX9_AQUCA</name>
<dbReference type="InterPro" id="IPR001487">
    <property type="entry name" value="Bromodomain"/>
</dbReference>
<dbReference type="Pfam" id="PF00439">
    <property type="entry name" value="Bromodomain"/>
    <property type="match status" value="1"/>
</dbReference>
<feature type="compositionally biased region" description="Basic and acidic residues" evidence="3">
    <location>
        <begin position="14"/>
        <end position="26"/>
    </location>
</feature>
<dbReference type="STRING" id="218851.A0A2G5EPX9"/>
<dbReference type="PRINTS" id="PR00503">
    <property type="entry name" value="BROMODOMAIN"/>
</dbReference>
<reference evidence="5 6" key="1">
    <citation type="submission" date="2017-09" db="EMBL/GenBank/DDBJ databases">
        <title>WGS assembly of Aquilegia coerulea Goldsmith.</title>
        <authorList>
            <person name="Hodges S."/>
            <person name="Kramer E."/>
            <person name="Nordborg M."/>
            <person name="Tomkins J."/>
            <person name="Borevitz J."/>
            <person name="Derieg N."/>
            <person name="Yan J."/>
            <person name="Mihaltcheva S."/>
            <person name="Hayes R.D."/>
            <person name="Rokhsar D."/>
        </authorList>
    </citation>
    <scope>NUCLEOTIDE SEQUENCE [LARGE SCALE GENOMIC DNA]</scope>
    <source>
        <strain evidence="6">cv. Goldsmith</strain>
    </source>
</reference>
<dbReference type="Proteomes" id="UP000230069">
    <property type="component" value="Unassembled WGS sequence"/>
</dbReference>
<dbReference type="OrthoDB" id="21449at2759"/>
<dbReference type="Gene3D" id="1.20.920.10">
    <property type="entry name" value="Bromodomain-like"/>
    <property type="match status" value="1"/>
</dbReference>
<dbReference type="PANTHER" id="PTHR22881">
    <property type="entry name" value="BROMODOMAIN CONTAINING PROTEIN"/>
    <property type="match status" value="1"/>
</dbReference>
<feature type="domain" description="Bromo" evidence="4">
    <location>
        <begin position="266"/>
        <end position="336"/>
    </location>
</feature>
<feature type="compositionally biased region" description="Acidic residues" evidence="3">
    <location>
        <begin position="186"/>
        <end position="195"/>
    </location>
</feature>